<comment type="caution">
    <text evidence="3">The sequence shown here is derived from an EMBL/GenBank/DDBJ whole genome shotgun (WGS) entry which is preliminary data.</text>
</comment>
<evidence type="ECO:0000259" key="2">
    <source>
        <dbReference type="Pfam" id="PF13699"/>
    </source>
</evidence>
<evidence type="ECO:0000256" key="1">
    <source>
        <dbReference type="SAM" id="MobiDB-lite"/>
    </source>
</evidence>
<keyword evidence="4" id="KW-1185">Reference proteome</keyword>
<reference evidence="3 4" key="1">
    <citation type="submission" date="2020-09" db="EMBL/GenBank/DDBJ databases">
        <title>Dyella sp. 7MK23 isolated from forest soil.</title>
        <authorList>
            <person name="Fu J."/>
        </authorList>
    </citation>
    <scope>NUCLEOTIDE SEQUENCE [LARGE SCALE GENOMIC DNA]</scope>
    <source>
        <strain evidence="3 4">7MK23</strain>
    </source>
</reference>
<dbReference type="Pfam" id="PF13699">
    <property type="entry name" value="eCIS_core"/>
    <property type="match status" value="1"/>
</dbReference>
<dbReference type="EMBL" id="JACZZA010000005">
    <property type="protein sequence ID" value="MBE1160669.1"/>
    <property type="molecule type" value="Genomic_DNA"/>
</dbReference>
<name>A0ABR9G9F9_9GAMM</name>
<dbReference type="Proteomes" id="UP000651010">
    <property type="component" value="Unassembled WGS sequence"/>
</dbReference>
<dbReference type="InterPro" id="IPR025295">
    <property type="entry name" value="eCIS_core_dom"/>
</dbReference>
<gene>
    <name evidence="3" type="ORF">IGX34_09735</name>
</gene>
<dbReference type="RefSeq" id="WP_192555532.1">
    <property type="nucleotide sequence ID" value="NZ_JACZZA010000005.1"/>
</dbReference>
<evidence type="ECO:0000313" key="4">
    <source>
        <dbReference type="Proteomes" id="UP000651010"/>
    </source>
</evidence>
<accession>A0ABR9G9F9</accession>
<protein>
    <submittedName>
        <fullName evidence="3">DUF4157 domain-containing protein</fullName>
    </submittedName>
</protein>
<feature type="region of interest" description="Disordered" evidence="1">
    <location>
        <begin position="123"/>
        <end position="144"/>
    </location>
</feature>
<sequence>MKQSDSIQPAKTAVEQEAQHGDAIGHPMQKKIDASPRQSAQKSRLTQLQETTAGSGSNGLPSSLRTGIEALSGVDIGDVAVHRNSAKPAQMNALAYAQGSEIHLGPGQERHLPHEAWHIVQQRQGRVRPTMASADGTPVNDDRRLESEADVMGSRALDASTKPVQQMPAASSATTPPAAGVAQRFLLVNAKSISSGQIINAGERARDAPGLDQALGRLGLAERFKVMAELRAMALDNRQHSYASWEEAVPTKPRLVIGNTEAGVDVIRTTSDLLIWLVSHPIAAKDMPRSYAAPETLRAVMELLEEYQEVISPSQTWAAVRKVDEKTSSSFDKKKWKDGIWGKDNEPKRFRRKIPKEEYDEAVEKVFNRIGSHKFVGLHATSIENIGGLVKEGVSAARFGSGHGVGKGKGLYIIPTLGNLNKSLRESLFSWGSNYVGVFLPAAARLRSAGDGDNVETLEAAREDNEIAYYSFGTAEAVIPPSLCDQVILVCDPAHISVAPAQYEAEVDDGSVDDFVETFV</sequence>
<organism evidence="3 4">
    <name type="scientific">Dyella acidiphila</name>
    <dbReference type="NCBI Taxonomy" id="2775866"/>
    <lineage>
        <taxon>Bacteria</taxon>
        <taxon>Pseudomonadati</taxon>
        <taxon>Pseudomonadota</taxon>
        <taxon>Gammaproteobacteria</taxon>
        <taxon>Lysobacterales</taxon>
        <taxon>Rhodanobacteraceae</taxon>
        <taxon>Dyella</taxon>
    </lineage>
</organism>
<feature type="compositionally biased region" description="Polar residues" evidence="1">
    <location>
        <begin position="36"/>
        <end position="64"/>
    </location>
</feature>
<evidence type="ECO:0000313" key="3">
    <source>
        <dbReference type="EMBL" id="MBE1160669.1"/>
    </source>
</evidence>
<feature type="region of interest" description="Disordered" evidence="1">
    <location>
        <begin position="1"/>
        <end position="64"/>
    </location>
</feature>
<feature type="domain" description="eCIS core" evidence="2">
    <location>
        <begin position="60"/>
        <end position="125"/>
    </location>
</feature>
<proteinExistence type="predicted"/>